<sequence length="292" mass="34327">MELANEEIWEKIVRESIEQAVEKTGEAVPGARLRDIIHHNAKQYNLDFPPEPFAPPTRFRDFLNHFEAKGMIATRIRLGQDFLVAPAEKNHLLVETTNTKRHDQAALRQDLFWAFTTITEHGFHYLKSQDRFEQSSESPSETNTDDDRIAVPPVTITQSCQDRNDFCDQYQYRDVANELRATLHSNDLMALRKFGSKLRQLDLQEQWHWYRVRILQQRIRAWANRMGVNWQPAWWLPNPHLSNSERQDKITEHHTQLSPAFLEAMARLTSDDLARILIPMDIVSRLFNNYSH</sequence>
<feature type="region of interest" description="Disordered" evidence="1">
    <location>
        <begin position="129"/>
        <end position="150"/>
    </location>
</feature>
<proteinExistence type="predicted"/>
<gene>
    <name evidence="2" type="ORF">SIID45300_01904</name>
</gene>
<evidence type="ECO:0000313" key="2">
    <source>
        <dbReference type="EMBL" id="GAB0057573.1"/>
    </source>
</evidence>
<dbReference type="RefSeq" id="WP_420905265.1">
    <property type="nucleotide sequence ID" value="NZ_BAAFGK010000004.1"/>
</dbReference>
<organism evidence="2 3">
    <name type="scientific">Candidatus Magnetaquiglobus chichijimensis</name>
    <dbReference type="NCBI Taxonomy" id="3141448"/>
    <lineage>
        <taxon>Bacteria</taxon>
        <taxon>Pseudomonadati</taxon>
        <taxon>Pseudomonadota</taxon>
        <taxon>Magnetococcia</taxon>
        <taxon>Magnetococcales</taxon>
        <taxon>Candidatus Magnetaquicoccaceae</taxon>
        <taxon>Candidatus Magnetaquiglobus</taxon>
    </lineage>
</organism>
<dbReference type="Proteomes" id="UP001628193">
    <property type="component" value="Unassembled WGS sequence"/>
</dbReference>
<keyword evidence="3" id="KW-1185">Reference proteome</keyword>
<dbReference type="EMBL" id="BAAFGK010000004">
    <property type="protein sequence ID" value="GAB0057573.1"/>
    <property type="molecule type" value="Genomic_DNA"/>
</dbReference>
<comment type="caution">
    <text evidence="2">The sequence shown here is derived from an EMBL/GenBank/DDBJ whole genome shotgun (WGS) entry which is preliminary data.</text>
</comment>
<accession>A0ABQ0C9K3</accession>
<protein>
    <submittedName>
        <fullName evidence="2">Uncharacterized protein</fullName>
    </submittedName>
</protein>
<evidence type="ECO:0000256" key="1">
    <source>
        <dbReference type="SAM" id="MobiDB-lite"/>
    </source>
</evidence>
<reference evidence="2 3" key="1">
    <citation type="submission" date="2024-05" db="EMBL/GenBank/DDBJ databases">
        <authorList>
            <consortium name="Candidatus Magnetaquicoccaceae bacterium FCR-1 genome sequencing consortium"/>
            <person name="Shimoshige H."/>
            <person name="Shimamura S."/>
            <person name="Taoka A."/>
            <person name="Kobayashi H."/>
            <person name="Maekawa T."/>
        </authorList>
    </citation>
    <scope>NUCLEOTIDE SEQUENCE [LARGE SCALE GENOMIC DNA]</scope>
    <source>
        <strain evidence="2 3">FCR-1</strain>
    </source>
</reference>
<reference evidence="2 3" key="2">
    <citation type="submission" date="2024-09" db="EMBL/GenBank/DDBJ databases">
        <title>Draft genome sequence of Candidatus Magnetaquicoccaceae bacterium FCR-1.</title>
        <authorList>
            <person name="Shimoshige H."/>
            <person name="Shimamura S."/>
            <person name="Taoka A."/>
            <person name="Kobayashi H."/>
            <person name="Maekawa T."/>
        </authorList>
    </citation>
    <scope>NUCLEOTIDE SEQUENCE [LARGE SCALE GENOMIC DNA]</scope>
    <source>
        <strain evidence="2 3">FCR-1</strain>
    </source>
</reference>
<name>A0ABQ0C9K3_9PROT</name>
<evidence type="ECO:0000313" key="3">
    <source>
        <dbReference type="Proteomes" id="UP001628193"/>
    </source>
</evidence>